<evidence type="ECO:0000256" key="2">
    <source>
        <dbReference type="SAM" id="SignalP"/>
    </source>
</evidence>
<feature type="signal peptide" evidence="2">
    <location>
        <begin position="1"/>
        <end position="20"/>
    </location>
</feature>
<dbReference type="SUPFAM" id="SSF141571">
    <property type="entry name" value="Pentapeptide repeat-like"/>
    <property type="match status" value="2"/>
</dbReference>
<dbReference type="EMBL" id="JACVFC010000001">
    <property type="protein sequence ID" value="MBC9930146.1"/>
    <property type="molecule type" value="Genomic_DNA"/>
</dbReference>
<keyword evidence="1" id="KW-0677">Repeat</keyword>
<dbReference type="PROSITE" id="PS51450">
    <property type="entry name" value="LRR"/>
    <property type="match status" value="1"/>
</dbReference>
<name>A0ABR7TKT9_9BACT</name>
<dbReference type="Gene3D" id="2.160.20.80">
    <property type="entry name" value="E3 ubiquitin-protein ligase SopA"/>
    <property type="match status" value="3"/>
</dbReference>
<dbReference type="PANTHER" id="PTHR47485">
    <property type="entry name" value="THYLAKOID LUMENAL 17.4 KDA PROTEIN, CHLOROPLASTIC"/>
    <property type="match status" value="1"/>
</dbReference>
<keyword evidence="2" id="KW-0732">Signal</keyword>
<protein>
    <submittedName>
        <fullName evidence="3">Pentapeptide repeat-containing protein</fullName>
    </submittedName>
</protein>
<keyword evidence="4" id="KW-1185">Reference proteome</keyword>
<dbReference type="Proteomes" id="UP000659124">
    <property type="component" value="Unassembled WGS sequence"/>
</dbReference>
<dbReference type="InterPro" id="IPR001611">
    <property type="entry name" value="Leu-rich_rpt"/>
</dbReference>
<dbReference type="Pfam" id="PF00805">
    <property type="entry name" value="Pentapeptide"/>
    <property type="match status" value="5"/>
</dbReference>
<dbReference type="Gene3D" id="3.80.10.10">
    <property type="entry name" value="Ribonuclease Inhibitor"/>
    <property type="match status" value="1"/>
</dbReference>
<accession>A0ABR7TKT9</accession>
<organism evidence="3 4">
    <name type="scientific">Chitinophaga qingshengii</name>
    <dbReference type="NCBI Taxonomy" id="1569794"/>
    <lineage>
        <taxon>Bacteria</taxon>
        <taxon>Pseudomonadati</taxon>
        <taxon>Bacteroidota</taxon>
        <taxon>Chitinophagia</taxon>
        <taxon>Chitinophagales</taxon>
        <taxon>Chitinophagaceae</taxon>
        <taxon>Chitinophaga</taxon>
    </lineage>
</organism>
<proteinExistence type="predicted"/>
<gene>
    <name evidence="3" type="ORF">ICL07_07140</name>
</gene>
<feature type="chain" id="PRO_5045675367" evidence="2">
    <location>
        <begin position="21"/>
        <end position="747"/>
    </location>
</feature>
<evidence type="ECO:0000313" key="3">
    <source>
        <dbReference type="EMBL" id="MBC9930146.1"/>
    </source>
</evidence>
<evidence type="ECO:0000313" key="4">
    <source>
        <dbReference type="Proteomes" id="UP000659124"/>
    </source>
</evidence>
<evidence type="ECO:0000256" key="1">
    <source>
        <dbReference type="ARBA" id="ARBA00022737"/>
    </source>
</evidence>
<dbReference type="InterPro" id="IPR001646">
    <property type="entry name" value="5peptide_repeat"/>
</dbReference>
<dbReference type="SUPFAM" id="SSF52058">
    <property type="entry name" value="L domain-like"/>
    <property type="match status" value="1"/>
</dbReference>
<dbReference type="InterPro" id="IPR032675">
    <property type="entry name" value="LRR_dom_sf"/>
</dbReference>
<comment type="caution">
    <text evidence="3">The sequence shown here is derived from an EMBL/GenBank/DDBJ whole genome shotgun (WGS) entry which is preliminary data.</text>
</comment>
<dbReference type="RefSeq" id="WP_188087231.1">
    <property type="nucleotide sequence ID" value="NZ_JACVFC010000001.1"/>
</dbReference>
<sequence length="747" mass="80996">MKTLKLLLWMLCLSSFPVLAQHKKTSNKAPDYSGKDMTDHNFTTMAKDALVGAKFVNSILNGCQFANMDLTNADFTGAVMGKSQKGPVSLAGATLDHTIFQKADMKYANLQYATFTATDFTNAQLIGALFGLHMMIKPASDNQRTKFVGTIMDLDRFPIARWPTVYWSYTDLSNSRINGLTSSSFLFTNRNISGAMMKGNNFTNFKFQHCIMTGADLSGSDMSYTDLSGATLYNAKFIGTHFNYANLSGVKCYNANNDGSPDFSGAVMNNAILRHGDFTAAVMSGVSFLGALADSCVFDKAFFQSNNTYNVADFSSSDISYSSFNSSALNAVKFTNVYAIKTLFQDGTLQNTNFTGAVMPLADFSSSSLQGVIFANAILQWAKFNSATIQSASGGAGVDFSCSQLGGADFTSAKVTSANFADAVMIPQDSCCQQLDGYHCGTITINQEGYGATILPKLGNAVTCPNGDNAKCQGSQWIVPGWNTTHCNPQHVAQVVWTKPSCNNNNQDTTGVIQFTDPNLKQAIIDYLFKGDATKKITRALAAQVLVLDCSNHNITNLEGLEYFTAIRTLNLSRNKLTDGSFFQKLNSLNTLRVAYNNLSGNLNLSGDAQLLYLDASNNAITAIKFDPDCALAFVDASVNQITQLDFTQQVYLNYLDLSNNRLTTIGDLSSLKYLTTIFLQNNSLTSIGNLKNIFANGTSFLTSMDLACNLPFNCSSLGLGSTDAEKDFLKYSKCGVNTGCRNAKRK</sequence>
<reference evidence="3 4" key="1">
    <citation type="submission" date="2020-09" db="EMBL/GenBank/DDBJ databases">
        <title>Genome sequences of type strains of Chitinophaga qingshengii and Chitinophaga varians.</title>
        <authorList>
            <person name="Kittiwongwattana C."/>
        </authorList>
    </citation>
    <scope>NUCLEOTIDE SEQUENCE [LARGE SCALE GENOMIC DNA]</scope>
    <source>
        <strain evidence="3 4">JCM 30026</strain>
    </source>
</reference>
<dbReference type="PANTHER" id="PTHR47485:SF1">
    <property type="entry name" value="THYLAKOID LUMENAL 17.4 KDA PROTEIN, CHLOROPLASTIC"/>
    <property type="match status" value="1"/>
</dbReference>